<feature type="compositionally biased region" description="Polar residues" evidence="2">
    <location>
        <begin position="553"/>
        <end position="572"/>
    </location>
</feature>
<feature type="compositionally biased region" description="Acidic residues" evidence="2">
    <location>
        <begin position="866"/>
        <end position="877"/>
    </location>
</feature>
<name>A0ABR1CYQ4_NECAM</name>
<reference evidence="4 5" key="1">
    <citation type="submission" date="2023-08" db="EMBL/GenBank/DDBJ databases">
        <title>A Necator americanus chromosomal reference genome.</title>
        <authorList>
            <person name="Ilik V."/>
            <person name="Petrzelkova K.J."/>
            <person name="Pardy F."/>
            <person name="Fuh T."/>
            <person name="Niatou-Singa F.S."/>
            <person name="Gouil Q."/>
            <person name="Baker L."/>
            <person name="Ritchie M.E."/>
            <person name="Jex A.R."/>
            <person name="Gazzola D."/>
            <person name="Li H."/>
            <person name="Toshio Fujiwara R."/>
            <person name="Zhan B."/>
            <person name="Aroian R.V."/>
            <person name="Pafco B."/>
            <person name="Schwarz E.M."/>
        </authorList>
    </citation>
    <scope>NUCLEOTIDE SEQUENCE [LARGE SCALE GENOMIC DNA]</scope>
    <source>
        <strain evidence="4 5">Aroian</strain>
        <tissue evidence="4">Whole animal</tissue>
    </source>
</reference>
<feature type="compositionally biased region" description="Polar residues" evidence="2">
    <location>
        <begin position="580"/>
        <end position="595"/>
    </location>
</feature>
<evidence type="ECO:0000313" key="4">
    <source>
        <dbReference type="EMBL" id="KAK6743444.1"/>
    </source>
</evidence>
<feature type="region of interest" description="Disordered" evidence="2">
    <location>
        <begin position="93"/>
        <end position="116"/>
    </location>
</feature>
<evidence type="ECO:0000259" key="3">
    <source>
        <dbReference type="PROSITE" id="PS50108"/>
    </source>
</evidence>
<dbReference type="InterPro" id="IPR000095">
    <property type="entry name" value="CRIB_dom"/>
</dbReference>
<feature type="domain" description="CRIB" evidence="3">
    <location>
        <begin position="33"/>
        <end position="46"/>
    </location>
</feature>
<feature type="region of interest" description="Disordered" evidence="2">
    <location>
        <begin position="484"/>
        <end position="520"/>
    </location>
</feature>
<feature type="coiled-coil region" evidence="1">
    <location>
        <begin position="310"/>
        <end position="343"/>
    </location>
</feature>
<keyword evidence="1" id="KW-0175">Coiled coil</keyword>
<feature type="compositionally biased region" description="Basic and acidic residues" evidence="2">
    <location>
        <begin position="441"/>
        <end position="461"/>
    </location>
</feature>
<gene>
    <name evidence="4" type="primary">Necator_chrIII.g11367</name>
    <name evidence="4" type="ORF">RB195_010602</name>
</gene>
<feature type="region of interest" description="Disordered" evidence="2">
    <location>
        <begin position="850"/>
        <end position="877"/>
    </location>
</feature>
<feature type="compositionally biased region" description="Basic and acidic residues" evidence="2">
    <location>
        <begin position="502"/>
        <end position="520"/>
    </location>
</feature>
<feature type="region of interest" description="Disordered" evidence="2">
    <location>
        <begin position="742"/>
        <end position="801"/>
    </location>
</feature>
<dbReference type="Pfam" id="PF00786">
    <property type="entry name" value="PBD"/>
    <property type="match status" value="1"/>
</dbReference>
<feature type="region of interest" description="Disordered" evidence="2">
    <location>
        <begin position="537"/>
        <end position="601"/>
    </location>
</feature>
<organism evidence="4 5">
    <name type="scientific">Necator americanus</name>
    <name type="common">Human hookworm</name>
    <dbReference type="NCBI Taxonomy" id="51031"/>
    <lineage>
        <taxon>Eukaryota</taxon>
        <taxon>Metazoa</taxon>
        <taxon>Ecdysozoa</taxon>
        <taxon>Nematoda</taxon>
        <taxon>Chromadorea</taxon>
        <taxon>Rhabditida</taxon>
        <taxon>Rhabditina</taxon>
        <taxon>Rhabditomorpha</taxon>
        <taxon>Strongyloidea</taxon>
        <taxon>Ancylostomatidae</taxon>
        <taxon>Bunostominae</taxon>
        <taxon>Necator</taxon>
    </lineage>
</organism>
<keyword evidence="5" id="KW-1185">Reference proteome</keyword>
<proteinExistence type="predicted"/>
<feature type="compositionally biased region" description="Basic and acidic residues" evidence="2">
    <location>
        <begin position="850"/>
        <end position="865"/>
    </location>
</feature>
<dbReference type="EMBL" id="JAVFWL010000003">
    <property type="protein sequence ID" value="KAK6743444.1"/>
    <property type="molecule type" value="Genomic_DNA"/>
</dbReference>
<dbReference type="PROSITE" id="PS50108">
    <property type="entry name" value="CRIB"/>
    <property type="match status" value="1"/>
</dbReference>
<comment type="caution">
    <text evidence="4">The sequence shown here is derived from an EMBL/GenBank/DDBJ whole genome shotgun (WGS) entry which is preliminary data.</text>
</comment>
<dbReference type="Proteomes" id="UP001303046">
    <property type="component" value="Unassembled WGS sequence"/>
</dbReference>
<dbReference type="CDD" id="cd00132">
    <property type="entry name" value="CRIB"/>
    <property type="match status" value="1"/>
</dbReference>
<sequence>MSASIPENDGKPPRPTPAPRKLSVNKSSNKPTISAPFNFRHVSHVGIDFASHDVKKAIKPMTKIEEINDPPQEPALEKYDDVNEKISNTRKISESITPADRGNPDEIDTQRSAIPKGDSSLHQKFALLRQDSRPTSDTNEIMNDGKNIMASNTTDDMFTKKRKAEERKLIEEIRYKRSCIRLAATFPAEEEIQRKIRNFLKVIVMLTRSNNLSDMFTKTRGKRPQHFARVEATLYKCRLEQVHQAANITMERIGAAAQGLSLTYDLYGLLVMADNNLANSRYEFFNDTEEGVTLEPSFTADFIGREVEFIKEFRSQVETEIREAELQEQRENHINAFVQTKEEIEHLHCEFKQKNFVEISNKALPKSINGLAKSENINSMRENLHREFGQCRKEIEEQIRDQSDSIKGIIELTKNSLETQLATLPSYAPKTDQEPTMPKEMASERTTTKNWTEDPTSKHQESVGQRNVREEEVEEDLLDLYDDYECTEQKDTSEGASTYTRESIRQRKEHADKERSEQLDERKARIEEFLSVVMSTPRSRKKMRAPPPPIQLHSFSSSQCNEDIGWKSSSPKSLPEDQSKITFKSSGITKQNRSPKSVVDQPVASAEINVYLDHAIPTSSSSSTPIQPSSSTDGNFPKVHLEMEQQQPLWMLNLTMKEQKRLRELWLRSMGNEKLPHDKQTIMELIPRFEAYGGHVSPSDQVVLSEKPRNIRRVAPPPPSNCSNQLNPDCNEETICLHIQKQHSEDTGEGEPEAATDIKSTEKLDSSALTLPVPKPRQKKRAEKPDIAHAGTAGTGSPPIILPEKTTECVVTMSKSDLNIVGEVTYVLKDSNRNTKEEIEVTVERLRKELEATSKTKENMRTDHDVDGDDDIETTRF</sequence>
<feature type="region of interest" description="Disordered" evidence="2">
    <location>
        <begin position="424"/>
        <end position="472"/>
    </location>
</feature>
<accession>A0ABR1CYQ4</accession>
<protein>
    <recommendedName>
        <fullName evidence="3">CRIB domain-containing protein</fullName>
    </recommendedName>
</protein>
<evidence type="ECO:0000256" key="1">
    <source>
        <dbReference type="SAM" id="Coils"/>
    </source>
</evidence>
<evidence type="ECO:0000256" key="2">
    <source>
        <dbReference type="SAM" id="MobiDB-lite"/>
    </source>
</evidence>
<feature type="region of interest" description="Disordered" evidence="2">
    <location>
        <begin position="1"/>
        <end position="35"/>
    </location>
</feature>
<evidence type="ECO:0000313" key="5">
    <source>
        <dbReference type="Proteomes" id="UP001303046"/>
    </source>
</evidence>